<dbReference type="OMA" id="LAQTHEM"/>
<dbReference type="InterPro" id="IPR001357">
    <property type="entry name" value="BRCT_dom"/>
</dbReference>
<dbReference type="SUPFAM" id="SSF52113">
    <property type="entry name" value="BRCT domain"/>
    <property type="match status" value="1"/>
</dbReference>
<dbReference type="Ensembl" id="ENSCCRT00010132329.1">
    <property type="protein sequence ID" value="ENSCCRP00010119132.1"/>
    <property type="gene ID" value="ENSCCRG00010052139.1"/>
</dbReference>
<reference evidence="4" key="1">
    <citation type="submission" date="2025-08" db="UniProtKB">
        <authorList>
            <consortium name="Ensembl"/>
        </authorList>
    </citation>
    <scope>IDENTIFICATION</scope>
</reference>
<reference evidence="4" key="2">
    <citation type="submission" date="2025-09" db="UniProtKB">
        <authorList>
            <consortium name="Ensembl"/>
        </authorList>
    </citation>
    <scope>IDENTIFICATION</scope>
</reference>
<dbReference type="PANTHER" id="PTHR24171">
    <property type="entry name" value="ANKYRIN REPEAT DOMAIN-CONTAINING PROTEIN 39-RELATED"/>
    <property type="match status" value="1"/>
</dbReference>
<dbReference type="GO" id="GO:0070531">
    <property type="term" value="C:BRCA1-A complex"/>
    <property type="evidence" value="ECO:0007669"/>
    <property type="project" value="TreeGrafter"/>
</dbReference>
<dbReference type="GO" id="GO:0004842">
    <property type="term" value="F:ubiquitin-protein transferase activity"/>
    <property type="evidence" value="ECO:0007669"/>
    <property type="project" value="TreeGrafter"/>
</dbReference>
<protein>
    <recommendedName>
        <fullName evidence="3">BRCT domain-containing protein</fullName>
    </recommendedName>
</protein>
<dbReference type="Proteomes" id="UP000694427">
    <property type="component" value="Unplaced"/>
</dbReference>
<evidence type="ECO:0000259" key="3">
    <source>
        <dbReference type="PROSITE" id="PS50172"/>
    </source>
</evidence>
<keyword evidence="2" id="KW-0040">ANK repeat</keyword>
<accession>A0A8C1RRC3</accession>
<feature type="domain" description="BRCT" evidence="3">
    <location>
        <begin position="60"/>
        <end position="144"/>
    </location>
</feature>
<keyword evidence="1" id="KW-0677">Repeat</keyword>
<proteinExistence type="predicted"/>
<dbReference type="InterPro" id="IPR036420">
    <property type="entry name" value="BRCT_dom_sf"/>
</dbReference>
<evidence type="ECO:0000256" key="1">
    <source>
        <dbReference type="ARBA" id="ARBA00022737"/>
    </source>
</evidence>
<evidence type="ECO:0000313" key="4">
    <source>
        <dbReference type="Ensembl" id="ENSCCRP00010119132.1"/>
    </source>
</evidence>
<evidence type="ECO:0000256" key="2">
    <source>
        <dbReference type="ARBA" id="ARBA00023043"/>
    </source>
</evidence>
<evidence type="ECO:0000313" key="5">
    <source>
        <dbReference type="Proteomes" id="UP000694427"/>
    </source>
</evidence>
<dbReference type="PROSITE" id="PS50172">
    <property type="entry name" value="BRCT"/>
    <property type="match status" value="1"/>
</dbReference>
<dbReference type="GO" id="GO:0085020">
    <property type="term" value="P:protein K6-linked ubiquitination"/>
    <property type="evidence" value="ECO:0007669"/>
    <property type="project" value="TreeGrafter"/>
</dbReference>
<dbReference type="Gene3D" id="3.40.50.10190">
    <property type="entry name" value="BRCT domain"/>
    <property type="match status" value="1"/>
</dbReference>
<organism evidence="4 5">
    <name type="scientific">Cyprinus carpio</name>
    <name type="common">Common carp</name>
    <dbReference type="NCBI Taxonomy" id="7962"/>
    <lineage>
        <taxon>Eukaryota</taxon>
        <taxon>Metazoa</taxon>
        <taxon>Chordata</taxon>
        <taxon>Craniata</taxon>
        <taxon>Vertebrata</taxon>
        <taxon>Euteleostomi</taxon>
        <taxon>Actinopterygii</taxon>
        <taxon>Neopterygii</taxon>
        <taxon>Teleostei</taxon>
        <taxon>Ostariophysi</taxon>
        <taxon>Cypriniformes</taxon>
        <taxon>Cyprinidae</taxon>
        <taxon>Cyprininae</taxon>
        <taxon>Cyprinus</taxon>
    </lineage>
</organism>
<dbReference type="AlphaFoldDB" id="A0A8C1RRC3"/>
<name>A0A8C1RRC3_CYPCA</name>
<keyword evidence="5" id="KW-1185">Reference proteome</keyword>
<sequence>MQAGHHWNMFGLWPVDYALTAEMQEVLRMAPEAPHPVTTTLSPPASLSKAAGCVREMGPVVVIGSQLTQTQQKQLAKAAQLLGREQVKSFSSAVTHVVVPDVPIMPSTLTTLQGILNGCWILRFSWVSCSLQAGSWVSESNYEAGDGPLRARVNKGSLAGLAFITDCFYGLWLVSKVTHFPEDRGFKEREHTCDFMRGLCIVRQYRAVVISLGHGVRLKCFAVK</sequence>
<dbReference type="GO" id="GO:0031436">
    <property type="term" value="C:BRCA1-BARD1 complex"/>
    <property type="evidence" value="ECO:0007669"/>
    <property type="project" value="TreeGrafter"/>
</dbReference>
<dbReference type="PANTHER" id="PTHR24171:SF8">
    <property type="entry name" value="BRCA1-ASSOCIATED RING DOMAIN PROTEIN 1"/>
    <property type="match status" value="1"/>
</dbReference>